<evidence type="ECO:0008006" key="11">
    <source>
        <dbReference type="Google" id="ProtNLM"/>
    </source>
</evidence>
<keyword evidence="6 8" id="KW-1133">Transmembrane helix</keyword>
<feature type="transmembrane region" description="Helical" evidence="8">
    <location>
        <begin position="173"/>
        <end position="190"/>
    </location>
</feature>
<sequence>MPRLLESLPAMPAPPYLTKANLRFAGHVAIILLLLGGFVFHASRNLPQHAIDHDGNHYLCMAYNLVHHGIISTQRTLTPHPWLDAWRSPGYPAFLALGVAVVPGLDLPLPSFLSDDLLPLKKWQLGWLLLAAILAGVFVWRTTGSPWPGYLSFAVVAYSPALIYFINRFYSEAGAALIILFLSLALYRALKRPSLCAFALAGLLLGLGALTRAALMYCWLPLMIYFALLAWRSRLPRGRLLAGMAVFTLAFAVPVGAWMARNHYHYGRWMLTYRSGLVLEIRSNYAVMTPKEYLAAFIYYTPWVYLNPLVQESATPGNQRWDPPKHQKLWGADLYQATLGRFLTMDDFNHLREWNRGDSFEMRGQHNWTRNINWLGHYTVGDTYSQKAAIRKILANPWGHLLASIPLAWRGLFADTWWVALPGFVCLFYLAVSSLRRRDWPLLAFVLPSIYMYGFHSLITANYARFNSPLVPILAVCLGLCAHRLARRWTRRREAKEPAHA</sequence>
<evidence type="ECO:0000313" key="9">
    <source>
        <dbReference type="EMBL" id="BEQ14357.1"/>
    </source>
</evidence>
<keyword evidence="4" id="KW-0808">Transferase</keyword>
<evidence type="ECO:0000256" key="3">
    <source>
        <dbReference type="ARBA" id="ARBA00022676"/>
    </source>
</evidence>
<dbReference type="GO" id="GO:0016763">
    <property type="term" value="F:pentosyltransferase activity"/>
    <property type="evidence" value="ECO:0007669"/>
    <property type="project" value="TreeGrafter"/>
</dbReference>
<feature type="transmembrane region" description="Helical" evidence="8">
    <location>
        <begin position="125"/>
        <end position="141"/>
    </location>
</feature>
<proteinExistence type="predicted"/>
<keyword evidence="10" id="KW-1185">Reference proteome</keyword>
<dbReference type="KEGG" id="dmp:FAK_14230"/>
<dbReference type="RefSeq" id="WP_338606072.1">
    <property type="nucleotide sequence ID" value="NZ_AP028679.1"/>
</dbReference>
<feature type="transmembrane region" description="Helical" evidence="8">
    <location>
        <begin position="442"/>
        <end position="464"/>
    </location>
</feature>
<evidence type="ECO:0000256" key="8">
    <source>
        <dbReference type="SAM" id="Phobius"/>
    </source>
</evidence>
<dbReference type="PANTHER" id="PTHR33908:SF11">
    <property type="entry name" value="MEMBRANE PROTEIN"/>
    <property type="match status" value="1"/>
</dbReference>
<keyword evidence="5 8" id="KW-0812">Transmembrane</keyword>
<feature type="transmembrane region" description="Helical" evidence="8">
    <location>
        <begin position="147"/>
        <end position="166"/>
    </location>
</feature>
<feature type="transmembrane region" description="Helical" evidence="8">
    <location>
        <begin position="416"/>
        <end position="435"/>
    </location>
</feature>
<evidence type="ECO:0000256" key="5">
    <source>
        <dbReference type="ARBA" id="ARBA00022692"/>
    </source>
</evidence>
<keyword evidence="3" id="KW-0328">Glycosyltransferase</keyword>
<accession>A0AAU9EZQ2</accession>
<protein>
    <recommendedName>
        <fullName evidence="11">Glycosyltransferase RgtA/B/C/D-like domain-containing protein</fullName>
    </recommendedName>
</protein>
<dbReference type="GO" id="GO:0005886">
    <property type="term" value="C:plasma membrane"/>
    <property type="evidence" value="ECO:0007669"/>
    <property type="project" value="UniProtKB-SubCell"/>
</dbReference>
<evidence type="ECO:0000256" key="4">
    <source>
        <dbReference type="ARBA" id="ARBA00022679"/>
    </source>
</evidence>
<dbReference type="PANTHER" id="PTHR33908">
    <property type="entry name" value="MANNOSYLTRANSFERASE YKCB-RELATED"/>
    <property type="match status" value="1"/>
</dbReference>
<dbReference type="EMBL" id="AP028679">
    <property type="protein sequence ID" value="BEQ14357.1"/>
    <property type="molecule type" value="Genomic_DNA"/>
</dbReference>
<feature type="transmembrane region" description="Helical" evidence="8">
    <location>
        <begin position="21"/>
        <end position="40"/>
    </location>
</feature>
<dbReference type="InterPro" id="IPR050297">
    <property type="entry name" value="LipidA_mod_glycosyltrf_83"/>
</dbReference>
<gene>
    <name evidence="9" type="ORF">FAK_14230</name>
</gene>
<comment type="subcellular location">
    <subcellularLocation>
        <location evidence="1">Cell membrane</location>
        <topology evidence="1">Multi-pass membrane protein</topology>
    </subcellularLocation>
</comment>
<organism evidence="9 10">
    <name type="scientific">Desulfoferula mesophila</name>
    <dbReference type="NCBI Taxonomy" id="3058419"/>
    <lineage>
        <taxon>Bacteria</taxon>
        <taxon>Pseudomonadati</taxon>
        <taxon>Thermodesulfobacteriota</taxon>
        <taxon>Desulfarculia</taxon>
        <taxon>Desulfarculales</taxon>
        <taxon>Desulfarculaceae</taxon>
        <taxon>Desulfoferula</taxon>
    </lineage>
</organism>
<keyword evidence="2" id="KW-1003">Cell membrane</keyword>
<evidence type="ECO:0000256" key="1">
    <source>
        <dbReference type="ARBA" id="ARBA00004651"/>
    </source>
</evidence>
<dbReference type="GO" id="GO:0009103">
    <property type="term" value="P:lipopolysaccharide biosynthetic process"/>
    <property type="evidence" value="ECO:0007669"/>
    <property type="project" value="UniProtKB-ARBA"/>
</dbReference>
<feature type="transmembrane region" description="Helical" evidence="8">
    <location>
        <begin position="240"/>
        <end position="260"/>
    </location>
</feature>
<feature type="transmembrane region" description="Helical" evidence="8">
    <location>
        <begin position="91"/>
        <end position="113"/>
    </location>
</feature>
<dbReference type="AlphaFoldDB" id="A0AAU9EZQ2"/>
<evidence type="ECO:0000256" key="2">
    <source>
        <dbReference type="ARBA" id="ARBA00022475"/>
    </source>
</evidence>
<feature type="transmembrane region" description="Helical" evidence="8">
    <location>
        <begin position="202"/>
        <end position="228"/>
    </location>
</feature>
<keyword evidence="7 8" id="KW-0472">Membrane</keyword>
<evidence type="ECO:0000313" key="10">
    <source>
        <dbReference type="Proteomes" id="UP001366166"/>
    </source>
</evidence>
<name>A0AAU9EZQ2_9BACT</name>
<evidence type="ECO:0000256" key="6">
    <source>
        <dbReference type="ARBA" id="ARBA00022989"/>
    </source>
</evidence>
<reference evidence="10" key="1">
    <citation type="journal article" date="2023" name="Arch. Microbiol.">
        <title>Desulfoferula mesophilus gen. nov. sp. nov., a mesophilic sulfate-reducing bacterium isolated from a brackish lake sediment.</title>
        <authorList>
            <person name="Watanabe T."/>
            <person name="Yabe T."/>
            <person name="Tsuji J.M."/>
            <person name="Fukui M."/>
        </authorList>
    </citation>
    <scope>NUCLEOTIDE SEQUENCE [LARGE SCALE GENOMIC DNA]</scope>
    <source>
        <strain evidence="10">12FAK</strain>
    </source>
</reference>
<dbReference type="Proteomes" id="UP001366166">
    <property type="component" value="Chromosome"/>
</dbReference>
<feature type="transmembrane region" description="Helical" evidence="8">
    <location>
        <begin position="470"/>
        <end position="486"/>
    </location>
</feature>
<evidence type="ECO:0000256" key="7">
    <source>
        <dbReference type="ARBA" id="ARBA00023136"/>
    </source>
</evidence>